<evidence type="ECO:0000313" key="2">
    <source>
        <dbReference type="EMBL" id="MBD2772511.1"/>
    </source>
</evidence>
<dbReference type="GO" id="GO:0003677">
    <property type="term" value="F:DNA binding"/>
    <property type="evidence" value="ECO:0007669"/>
    <property type="project" value="InterPro"/>
</dbReference>
<sequence>MQERQNRLAKLIEQLLQEGWTQTTLAEAIGVDFSTVHRWLKSKTIPEPDSKNFRQLAKLSGGNSRSLQLYLDGEMSLSAYRQGLDKKLSEEVKNSKSSASERIKKEVLAKIYSLDPVDIVEVISSSVAFLARQE</sequence>
<feature type="domain" description="HTH cro/C1-type" evidence="1">
    <location>
        <begin position="11"/>
        <end position="46"/>
    </location>
</feature>
<dbReference type="InterPro" id="IPR010982">
    <property type="entry name" value="Lambda_DNA-bd_dom_sf"/>
</dbReference>
<dbReference type="CDD" id="cd00093">
    <property type="entry name" value="HTH_XRE"/>
    <property type="match status" value="1"/>
</dbReference>
<proteinExistence type="predicted"/>
<reference evidence="2" key="1">
    <citation type="submission" date="2020-09" db="EMBL/GenBank/DDBJ databases">
        <title>Iningainema tapete sp. nov. (Scytonemataceae, Cyanobacteria) from greenhouses in central Florida (USA) produces two types of nodularin with biosynthetic potential for microcystin-LR and anabaenopeptins.</title>
        <authorList>
            <person name="Berthold D.E."/>
            <person name="Lefler F.W."/>
            <person name="Huang I.-S."/>
            <person name="Abdulla H."/>
            <person name="Zimba P.V."/>
            <person name="Laughinghouse H.D. IV."/>
        </authorList>
    </citation>
    <scope>NUCLEOTIDE SEQUENCE</scope>
    <source>
        <strain evidence="2">BLCCT55</strain>
    </source>
</reference>
<protein>
    <submittedName>
        <fullName evidence="2">Helix-turn-helix transcriptional regulator</fullName>
    </submittedName>
</protein>
<dbReference type="EMBL" id="JACXAE010000040">
    <property type="protein sequence ID" value="MBD2772511.1"/>
    <property type="molecule type" value="Genomic_DNA"/>
</dbReference>
<name>A0A8J6XHT3_9CYAN</name>
<evidence type="ECO:0000259" key="1">
    <source>
        <dbReference type="PROSITE" id="PS50943"/>
    </source>
</evidence>
<evidence type="ECO:0000313" key="3">
    <source>
        <dbReference type="Proteomes" id="UP000629098"/>
    </source>
</evidence>
<dbReference type="InterPro" id="IPR001387">
    <property type="entry name" value="Cro/C1-type_HTH"/>
</dbReference>
<organism evidence="2 3">
    <name type="scientific">Iningainema tapete BLCC-T55</name>
    <dbReference type="NCBI Taxonomy" id="2748662"/>
    <lineage>
        <taxon>Bacteria</taxon>
        <taxon>Bacillati</taxon>
        <taxon>Cyanobacteriota</taxon>
        <taxon>Cyanophyceae</taxon>
        <taxon>Nostocales</taxon>
        <taxon>Scytonemataceae</taxon>
        <taxon>Iningainema tapete</taxon>
    </lineage>
</organism>
<comment type="caution">
    <text evidence="2">The sequence shown here is derived from an EMBL/GenBank/DDBJ whole genome shotgun (WGS) entry which is preliminary data.</text>
</comment>
<dbReference type="AlphaFoldDB" id="A0A8J6XHT3"/>
<dbReference type="Proteomes" id="UP000629098">
    <property type="component" value="Unassembled WGS sequence"/>
</dbReference>
<dbReference type="Gene3D" id="1.10.260.40">
    <property type="entry name" value="lambda repressor-like DNA-binding domains"/>
    <property type="match status" value="1"/>
</dbReference>
<dbReference type="PROSITE" id="PS50943">
    <property type="entry name" value="HTH_CROC1"/>
    <property type="match status" value="1"/>
</dbReference>
<accession>A0A8J6XHT3</accession>
<dbReference type="SMART" id="SM00530">
    <property type="entry name" value="HTH_XRE"/>
    <property type="match status" value="1"/>
</dbReference>
<gene>
    <name evidence="2" type="ORF">ICL16_10590</name>
</gene>
<dbReference type="Pfam" id="PF01381">
    <property type="entry name" value="HTH_3"/>
    <property type="match status" value="1"/>
</dbReference>
<keyword evidence="3" id="KW-1185">Reference proteome</keyword>
<dbReference type="SUPFAM" id="SSF47413">
    <property type="entry name" value="lambda repressor-like DNA-binding domains"/>
    <property type="match status" value="1"/>
</dbReference>